<dbReference type="SMART" id="SM00849">
    <property type="entry name" value="Lactamase_B"/>
    <property type="match status" value="1"/>
</dbReference>
<feature type="transmembrane region" description="Helical" evidence="6">
    <location>
        <begin position="276"/>
        <end position="297"/>
    </location>
</feature>
<comment type="subcellular location">
    <subcellularLocation>
        <location evidence="1">Cell membrane</location>
        <topology evidence="1">Multi-pass membrane protein</topology>
    </subcellularLocation>
</comment>
<feature type="transmembrane region" description="Helical" evidence="6">
    <location>
        <begin position="184"/>
        <end position="201"/>
    </location>
</feature>
<feature type="transmembrane region" description="Helical" evidence="6">
    <location>
        <begin position="85"/>
        <end position="107"/>
    </location>
</feature>
<organism evidence="8">
    <name type="scientific">freshwater metagenome</name>
    <dbReference type="NCBI Taxonomy" id="449393"/>
    <lineage>
        <taxon>unclassified sequences</taxon>
        <taxon>metagenomes</taxon>
        <taxon>ecological metagenomes</taxon>
    </lineage>
</organism>
<sequence length="624" mass="65438">MINRIPVLAFPAVAAWVLTWWLTKAEGYRRDVDQLFPWVAALHDDFRVRAAHWPGDAGLLVPGLVLGNTEDIPESLSEAMQVTSLTHLMAVSGSNCAIVVGLAFGIAALCRAPLWGRVAASGVALGSFVIVVGPDPSVIRSSIMAAIGLAALLWGRPVMGVSALCAAILVALIFDPTLSQSIGFALSVSATLGLLVLARPLTEIASRWMPTPIAVAISIPLSAAIACQPIILAFSPYIPIYGIAANILAEPVIPIATVCGLLSIVLSPIPFLSDGLLAIATAMAGLVASIARTGAALPFARLPWPSGPWGVGLAALVSLGIATMMIKRWRALGGLVAVIAATLGLASTVGAGRVAWASAPHDWSWAQCDVGQGDAVLVRDAGRIALIDVGRTEPPIRECLSALGVDHIDILILTHFDVDHAGGFGPLVGRVGTVIHGPPDGDADISTIERLRSGGARIVFAERGLTGRLGRLDWRVQWPSDGNPREPGNPSSVTVQFERGAECDATCVTGLDLGDLPGAEQTILRLTGGLVPIDVVKVSHHGSRDQDSELYRRIRAPVALIGVGGDNEYGHPTAETLDLLAGVGSTVARSDLNGIVLVWRTSNGELRVWRERATEPRFTLNSEE</sequence>
<dbReference type="SUPFAM" id="SSF56281">
    <property type="entry name" value="Metallo-hydrolase/oxidoreductase"/>
    <property type="match status" value="1"/>
</dbReference>
<dbReference type="PANTHER" id="PTHR30619:SF1">
    <property type="entry name" value="RECOMBINATION PROTEIN 2"/>
    <property type="match status" value="1"/>
</dbReference>
<dbReference type="InterPro" id="IPR052159">
    <property type="entry name" value="Competence_DNA_uptake"/>
</dbReference>
<accession>A0A6J6B0K9</accession>
<evidence type="ECO:0000256" key="1">
    <source>
        <dbReference type="ARBA" id="ARBA00004651"/>
    </source>
</evidence>
<evidence type="ECO:0000256" key="4">
    <source>
        <dbReference type="ARBA" id="ARBA00022989"/>
    </source>
</evidence>
<dbReference type="Gene3D" id="3.60.15.10">
    <property type="entry name" value="Ribonuclease Z/Hydroxyacylglutathione hydrolase-like"/>
    <property type="match status" value="1"/>
</dbReference>
<dbReference type="NCBIfam" id="TIGR00360">
    <property type="entry name" value="ComEC_N-term"/>
    <property type="match status" value="1"/>
</dbReference>
<keyword evidence="3 6" id="KW-0812">Transmembrane</keyword>
<dbReference type="AlphaFoldDB" id="A0A6J6B0K9"/>
<dbReference type="InterPro" id="IPR004477">
    <property type="entry name" value="ComEC_N"/>
</dbReference>
<name>A0A6J6B0K9_9ZZZZ</name>
<proteinExistence type="predicted"/>
<feature type="domain" description="Metallo-beta-lactamase" evidence="7">
    <location>
        <begin position="372"/>
        <end position="540"/>
    </location>
</feature>
<dbReference type="EMBL" id="CAEZSG010000021">
    <property type="protein sequence ID" value="CAB4532700.1"/>
    <property type="molecule type" value="Genomic_DNA"/>
</dbReference>
<evidence type="ECO:0000256" key="3">
    <source>
        <dbReference type="ARBA" id="ARBA00022692"/>
    </source>
</evidence>
<keyword evidence="5 6" id="KW-0472">Membrane</keyword>
<dbReference type="PANTHER" id="PTHR30619">
    <property type="entry name" value="DNA INTERNALIZATION/COMPETENCE PROTEIN COMEC/REC2"/>
    <property type="match status" value="1"/>
</dbReference>
<evidence type="ECO:0000256" key="6">
    <source>
        <dbReference type="SAM" id="Phobius"/>
    </source>
</evidence>
<evidence type="ECO:0000313" key="8">
    <source>
        <dbReference type="EMBL" id="CAB4532700.1"/>
    </source>
</evidence>
<dbReference type="Pfam" id="PF03772">
    <property type="entry name" value="Competence"/>
    <property type="match status" value="1"/>
</dbReference>
<keyword evidence="4 6" id="KW-1133">Transmembrane helix</keyword>
<dbReference type="Pfam" id="PF00753">
    <property type="entry name" value="Lactamase_B"/>
    <property type="match status" value="1"/>
</dbReference>
<feature type="transmembrane region" description="Helical" evidence="6">
    <location>
        <begin position="161"/>
        <end position="178"/>
    </location>
</feature>
<feature type="transmembrane region" description="Helical" evidence="6">
    <location>
        <begin position="114"/>
        <end position="132"/>
    </location>
</feature>
<dbReference type="GO" id="GO:0005886">
    <property type="term" value="C:plasma membrane"/>
    <property type="evidence" value="ECO:0007669"/>
    <property type="project" value="UniProtKB-SubCell"/>
</dbReference>
<reference evidence="8" key="1">
    <citation type="submission" date="2020-05" db="EMBL/GenBank/DDBJ databases">
        <authorList>
            <person name="Chiriac C."/>
            <person name="Salcher M."/>
            <person name="Ghai R."/>
            <person name="Kavagutti S V."/>
        </authorList>
    </citation>
    <scope>NUCLEOTIDE SEQUENCE</scope>
</reference>
<feature type="transmembrane region" description="Helical" evidence="6">
    <location>
        <begin position="213"/>
        <end position="234"/>
    </location>
</feature>
<feature type="transmembrane region" description="Helical" evidence="6">
    <location>
        <begin position="240"/>
        <end position="264"/>
    </location>
</feature>
<gene>
    <name evidence="8" type="ORF">UFOPK1413_00243</name>
</gene>
<keyword evidence="2" id="KW-1003">Cell membrane</keyword>
<dbReference type="InterPro" id="IPR036866">
    <property type="entry name" value="RibonucZ/Hydroxyglut_hydro"/>
</dbReference>
<feature type="transmembrane region" description="Helical" evidence="6">
    <location>
        <begin position="333"/>
        <end position="356"/>
    </location>
</feature>
<protein>
    <submittedName>
        <fullName evidence="8">Unannotated protein</fullName>
    </submittedName>
</protein>
<evidence type="ECO:0000256" key="2">
    <source>
        <dbReference type="ARBA" id="ARBA00022475"/>
    </source>
</evidence>
<dbReference type="InterPro" id="IPR001279">
    <property type="entry name" value="Metallo-B-lactamas"/>
</dbReference>
<evidence type="ECO:0000256" key="5">
    <source>
        <dbReference type="ARBA" id="ARBA00023136"/>
    </source>
</evidence>
<evidence type="ECO:0000259" key="7">
    <source>
        <dbReference type="SMART" id="SM00849"/>
    </source>
</evidence>